<dbReference type="AlphaFoldDB" id="A0A6B8W161"/>
<name>A0A6B8W161_9CORY</name>
<organism evidence="21 22">
    <name type="scientific">Corynebacterium occultum</name>
    <dbReference type="NCBI Taxonomy" id="2675219"/>
    <lineage>
        <taxon>Bacteria</taxon>
        <taxon>Bacillati</taxon>
        <taxon>Actinomycetota</taxon>
        <taxon>Actinomycetes</taxon>
        <taxon>Mycobacteriales</taxon>
        <taxon>Corynebacteriaceae</taxon>
        <taxon>Corynebacterium</taxon>
    </lineage>
</organism>
<dbReference type="InterPro" id="IPR005702">
    <property type="entry name" value="Wzc-like_C"/>
</dbReference>
<evidence type="ECO:0000256" key="3">
    <source>
        <dbReference type="ARBA" id="ARBA00007316"/>
    </source>
</evidence>
<dbReference type="PANTHER" id="PTHR32309">
    <property type="entry name" value="TYROSINE-PROTEIN KINASE"/>
    <property type="match status" value="1"/>
</dbReference>
<dbReference type="GO" id="GO:0004715">
    <property type="term" value="F:non-membrane spanning protein tyrosine kinase activity"/>
    <property type="evidence" value="ECO:0007669"/>
    <property type="project" value="UniProtKB-EC"/>
</dbReference>
<proteinExistence type="inferred from homology"/>
<dbReference type="Gene3D" id="3.40.50.300">
    <property type="entry name" value="P-loop containing nucleotide triphosphate hydrolases"/>
    <property type="match status" value="1"/>
</dbReference>
<feature type="transmembrane region" description="Helical" evidence="18">
    <location>
        <begin position="181"/>
        <end position="202"/>
    </location>
</feature>
<dbReference type="Pfam" id="PF13614">
    <property type="entry name" value="AAA_31"/>
    <property type="match status" value="1"/>
</dbReference>
<feature type="transmembrane region" description="Helical" evidence="18">
    <location>
        <begin position="15"/>
        <end position="37"/>
    </location>
</feature>
<evidence type="ECO:0000256" key="9">
    <source>
        <dbReference type="ARBA" id="ARBA00022692"/>
    </source>
</evidence>
<evidence type="ECO:0000256" key="2">
    <source>
        <dbReference type="ARBA" id="ARBA00006683"/>
    </source>
</evidence>
<comment type="similarity">
    <text evidence="3">Belongs to the CpsD/CapB family.</text>
</comment>
<dbReference type="InterPro" id="IPR003856">
    <property type="entry name" value="LPS_length_determ_N"/>
</dbReference>
<dbReference type="CDD" id="cd05387">
    <property type="entry name" value="BY-kinase"/>
    <property type="match status" value="1"/>
</dbReference>
<evidence type="ECO:0000259" key="19">
    <source>
        <dbReference type="Pfam" id="PF02706"/>
    </source>
</evidence>
<keyword evidence="8 21" id="KW-0808">Transferase</keyword>
<dbReference type="KEGG" id="cok:COCCU_06630"/>
<keyword evidence="12" id="KW-0067">ATP-binding</keyword>
<dbReference type="Pfam" id="PF02706">
    <property type="entry name" value="Wzz"/>
    <property type="match status" value="1"/>
</dbReference>
<dbReference type="SUPFAM" id="SSF52540">
    <property type="entry name" value="P-loop containing nucleoside triphosphate hydrolases"/>
    <property type="match status" value="1"/>
</dbReference>
<dbReference type="GO" id="GO:0042802">
    <property type="term" value="F:identical protein binding"/>
    <property type="evidence" value="ECO:0007669"/>
    <property type="project" value="UniProtKB-ARBA"/>
</dbReference>
<dbReference type="PANTHER" id="PTHR32309:SF13">
    <property type="entry name" value="FERRIC ENTEROBACTIN TRANSPORT PROTEIN FEPE"/>
    <property type="match status" value="1"/>
</dbReference>
<evidence type="ECO:0000313" key="21">
    <source>
        <dbReference type="EMBL" id="QGU07264.1"/>
    </source>
</evidence>
<evidence type="ECO:0000256" key="4">
    <source>
        <dbReference type="ARBA" id="ARBA00008883"/>
    </source>
</evidence>
<dbReference type="NCBIfam" id="TIGR01007">
    <property type="entry name" value="eps_fam"/>
    <property type="match status" value="1"/>
</dbReference>
<evidence type="ECO:0000259" key="20">
    <source>
        <dbReference type="Pfam" id="PF13614"/>
    </source>
</evidence>
<dbReference type="Proteomes" id="UP000424462">
    <property type="component" value="Chromosome"/>
</dbReference>
<keyword evidence="7" id="KW-0997">Cell inner membrane</keyword>
<keyword evidence="22" id="KW-1185">Reference proteome</keyword>
<evidence type="ECO:0000256" key="17">
    <source>
        <dbReference type="SAM" id="MobiDB-lite"/>
    </source>
</evidence>
<dbReference type="GO" id="GO:0005886">
    <property type="term" value="C:plasma membrane"/>
    <property type="evidence" value="ECO:0007669"/>
    <property type="project" value="UniProtKB-SubCell"/>
</dbReference>
<feature type="compositionally biased region" description="Basic residues" evidence="17">
    <location>
        <begin position="471"/>
        <end position="481"/>
    </location>
</feature>
<dbReference type="InterPro" id="IPR050445">
    <property type="entry name" value="Bact_polysacc_biosynth/exp"/>
</dbReference>
<evidence type="ECO:0000256" key="6">
    <source>
        <dbReference type="ARBA" id="ARBA00022475"/>
    </source>
</evidence>
<keyword evidence="15" id="KW-0829">Tyrosine-protein kinase</keyword>
<dbReference type="EC" id="2.7.10.2" evidence="5"/>
<evidence type="ECO:0000256" key="10">
    <source>
        <dbReference type="ARBA" id="ARBA00022741"/>
    </source>
</evidence>
<comment type="catalytic activity">
    <reaction evidence="16">
        <text>L-tyrosyl-[protein] + ATP = O-phospho-L-tyrosyl-[protein] + ADP + H(+)</text>
        <dbReference type="Rhea" id="RHEA:10596"/>
        <dbReference type="Rhea" id="RHEA-COMP:10136"/>
        <dbReference type="Rhea" id="RHEA-COMP:20101"/>
        <dbReference type="ChEBI" id="CHEBI:15378"/>
        <dbReference type="ChEBI" id="CHEBI:30616"/>
        <dbReference type="ChEBI" id="CHEBI:46858"/>
        <dbReference type="ChEBI" id="CHEBI:61978"/>
        <dbReference type="ChEBI" id="CHEBI:456216"/>
        <dbReference type="EC" id="2.7.10.2"/>
    </reaction>
</comment>
<dbReference type="EMBL" id="CP046455">
    <property type="protein sequence ID" value="QGU07264.1"/>
    <property type="molecule type" value="Genomic_DNA"/>
</dbReference>
<reference evidence="21 22" key="1">
    <citation type="submission" date="2019-11" db="EMBL/GenBank/DDBJ databases">
        <title>Complete genome sequence of Corynebacterium kalinowskii 1959, a novel Corynebacterium species isolated from soil of a small paddock in Vilsendorf, Germany.</title>
        <authorList>
            <person name="Schaffert L."/>
            <person name="Ruwe M."/>
            <person name="Milse J."/>
            <person name="Hanuschka K."/>
            <person name="Ortseifen V."/>
            <person name="Droste J."/>
            <person name="Brandt D."/>
            <person name="Schlueter L."/>
            <person name="Kutter Y."/>
            <person name="Vinke S."/>
            <person name="Viehoefer P."/>
            <person name="Jacob L."/>
            <person name="Luebke N.-C."/>
            <person name="Schulte-Berndt E."/>
            <person name="Hain C."/>
            <person name="Linder M."/>
            <person name="Schmidt P."/>
            <person name="Wollenschlaeger L."/>
            <person name="Luttermann T."/>
            <person name="Thieme E."/>
            <person name="Hassa J."/>
            <person name="Haak M."/>
            <person name="Wittchen M."/>
            <person name="Mentz A."/>
            <person name="Persicke M."/>
            <person name="Busche T."/>
            <person name="Ruckert C."/>
        </authorList>
    </citation>
    <scope>NUCLEOTIDE SEQUENCE [LARGE SCALE GENOMIC DNA]</scope>
    <source>
        <strain evidence="21 22">2039</strain>
    </source>
</reference>
<dbReference type="GO" id="GO:0005524">
    <property type="term" value="F:ATP binding"/>
    <property type="evidence" value="ECO:0007669"/>
    <property type="project" value="UniProtKB-KW"/>
</dbReference>
<gene>
    <name evidence="21" type="primary">etk</name>
    <name evidence="21" type="ORF">COCCU_06630</name>
</gene>
<comment type="similarity">
    <text evidence="4">Belongs to the etk/wzc family.</text>
</comment>
<evidence type="ECO:0000256" key="18">
    <source>
        <dbReference type="SAM" id="Phobius"/>
    </source>
</evidence>
<dbReference type="InterPro" id="IPR027417">
    <property type="entry name" value="P-loop_NTPase"/>
</dbReference>
<evidence type="ECO:0000256" key="11">
    <source>
        <dbReference type="ARBA" id="ARBA00022777"/>
    </source>
</evidence>
<keyword evidence="6" id="KW-1003">Cell membrane</keyword>
<evidence type="ECO:0000256" key="7">
    <source>
        <dbReference type="ARBA" id="ARBA00022519"/>
    </source>
</evidence>
<feature type="domain" description="Polysaccharide chain length determinant N-terminal" evidence="19">
    <location>
        <begin position="4"/>
        <end position="92"/>
    </location>
</feature>
<keyword evidence="14 18" id="KW-0472">Membrane</keyword>
<dbReference type="InterPro" id="IPR025669">
    <property type="entry name" value="AAA_dom"/>
</dbReference>
<dbReference type="RefSeq" id="WP_156230776.1">
    <property type="nucleotide sequence ID" value="NZ_CP046455.1"/>
</dbReference>
<evidence type="ECO:0000256" key="13">
    <source>
        <dbReference type="ARBA" id="ARBA00022989"/>
    </source>
</evidence>
<feature type="domain" description="AAA" evidence="20">
    <location>
        <begin position="278"/>
        <end position="391"/>
    </location>
</feature>
<keyword evidence="10" id="KW-0547">Nucleotide-binding</keyword>
<evidence type="ECO:0000256" key="15">
    <source>
        <dbReference type="ARBA" id="ARBA00023137"/>
    </source>
</evidence>
<comment type="similarity">
    <text evidence="2">Belongs to the CpsC/CapA family.</text>
</comment>
<sequence length="481" mass="51687">MKLEFHEYLRIAQKYWVLIMAMAIIGLGMGAGVTYLLPPKYESHTQLYVSVGTNEGSTGDLVQGATFAQQIVNSYVDIIENGGVLDPVVEELGLDMSGSELARHIEADSPPETVLINISATNPNPDRAVAIADAVRASFIKFVQTELETDGVSGGSLVNLTTTHTAEVAEKPISPNLRNNLIMGLLLGFLLGFGIALLRSVLDNRLHSTEDIEQISDTPVIGEIFNDPNAAKSPVLFGGEWQNPRAEAFRVLRTNLQFLNVDSASRIFVLTSANPDEGKTTTAINLAIALAQNNARVALLECDLRRPKICEYLGMESGVGLTDVLIGSAELPDVIQKWGRQGLHVLPAGQIPPNPSELLGSDEMEKTLAQLREEFDYVIIDAPPVLAVTDAAVVAKHATGVLLVAAAGSTSRPSLREALRLLDTAGSNVLGLVLTMLPLKGTRTYSYTSSQPIPPPTLEFAEDSKTSALSRKSRRGAHHVV</sequence>
<feature type="region of interest" description="Disordered" evidence="17">
    <location>
        <begin position="448"/>
        <end position="481"/>
    </location>
</feature>
<comment type="subcellular location">
    <subcellularLocation>
        <location evidence="1">Cell inner membrane</location>
        <topology evidence="1">Multi-pass membrane protein</topology>
    </subcellularLocation>
</comment>
<keyword evidence="9 18" id="KW-0812">Transmembrane</keyword>
<accession>A0A6B8W161</accession>
<evidence type="ECO:0000256" key="16">
    <source>
        <dbReference type="ARBA" id="ARBA00051245"/>
    </source>
</evidence>
<keyword evidence="13 18" id="KW-1133">Transmembrane helix</keyword>
<evidence type="ECO:0000256" key="8">
    <source>
        <dbReference type="ARBA" id="ARBA00022679"/>
    </source>
</evidence>
<evidence type="ECO:0000256" key="14">
    <source>
        <dbReference type="ARBA" id="ARBA00023136"/>
    </source>
</evidence>
<evidence type="ECO:0000256" key="5">
    <source>
        <dbReference type="ARBA" id="ARBA00011903"/>
    </source>
</evidence>
<evidence type="ECO:0000313" key="22">
    <source>
        <dbReference type="Proteomes" id="UP000424462"/>
    </source>
</evidence>
<keyword evidence="11 21" id="KW-0418">Kinase</keyword>
<evidence type="ECO:0000256" key="12">
    <source>
        <dbReference type="ARBA" id="ARBA00022840"/>
    </source>
</evidence>
<protein>
    <recommendedName>
        <fullName evidence="5">non-specific protein-tyrosine kinase</fullName>
        <ecNumber evidence="5">2.7.10.2</ecNumber>
    </recommendedName>
</protein>
<dbReference type="FunFam" id="3.40.50.300:FF:000527">
    <property type="entry name" value="Tyrosine-protein kinase etk"/>
    <property type="match status" value="1"/>
</dbReference>
<evidence type="ECO:0000256" key="1">
    <source>
        <dbReference type="ARBA" id="ARBA00004429"/>
    </source>
</evidence>